<proteinExistence type="predicted"/>
<reference evidence="2 3" key="1">
    <citation type="submission" date="2022-07" db="EMBL/GenBank/DDBJ databases">
        <title>Methylomonas rivi sp. nov., Methylomonas rosea sp. nov., Methylomonas aureus sp. nov. and Methylomonas subterranea sp. nov., four novel methanotrophs isolated from a freshwater creek and the deep terrestrial subsurface.</title>
        <authorList>
            <person name="Abin C."/>
            <person name="Sankaranarayanan K."/>
            <person name="Garner C."/>
            <person name="Sindelar R."/>
            <person name="Kotary K."/>
            <person name="Garner R."/>
            <person name="Barclay S."/>
            <person name="Lawson P."/>
            <person name="Krumholz L."/>
        </authorList>
    </citation>
    <scope>NUCLEOTIDE SEQUENCE [LARGE SCALE GENOMIC DNA]</scope>
    <source>
        <strain evidence="2 3">WSC-6</strain>
    </source>
</reference>
<evidence type="ECO:0000313" key="2">
    <source>
        <dbReference type="EMBL" id="MCQ8127745.1"/>
    </source>
</evidence>
<organism evidence="2 3">
    <name type="scientific">Methylomonas rivi</name>
    <dbReference type="NCBI Taxonomy" id="2952226"/>
    <lineage>
        <taxon>Bacteria</taxon>
        <taxon>Pseudomonadati</taxon>
        <taxon>Pseudomonadota</taxon>
        <taxon>Gammaproteobacteria</taxon>
        <taxon>Methylococcales</taxon>
        <taxon>Methylococcaceae</taxon>
        <taxon>Methylomonas</taxon>
    </lineage>
</organism>
<protein>
    <submittedName>
        <fullName evidence="2">Uncharacterized protein</fullName>
    </submittedName>
</protein>
<evidence type="ECO:0000256" key="1">
    <source>
        <dbReference type="SAM" id="MobiDB-lite"/>
    </source>
</evidence>
<dbReference type="EMBL" id="JANIBK010000015">
    <property type="protein sequence ID" value="MCQ8127745.1"/>
    <property type="molecule type" value="Genomic_DNA"/>
</dbReference>
<evidence type="ECO:0000313" key="3">
    <source>
        <dbReference type="Proteomes" id="UP001524586"/>
    </source>
</evidence>
<dbReference type="RefSeq" id="WP_256614094.1">
    <property type="nucleotide sequence ID" value="NZ_JANIBK010000015.1"/>
</dbReference>
<dbReference type="Proteomes" id="UP001524586">
    <property type="component" value="Unassembled WGS sequence"/>
</dbReference>
<keyword evidence="3" id="KW-1185">Reference proteome</keyword>
<accession>A0ABT1U2T9</accession>
<sequence>MSEPSKPTLSPDTQAMLDCLRLAVSKTLERKRRLGQYSVQWNGTTPFTVGDDAPADLKTPAQPDRH</sequence>
<comment type="caution">
    <text evidence="2">The sequence shown here is derived from an EMBL/GenBank/DDBJ whole genome shotgun (WGS) entry which is preliminary data.</text>
</comment>
<feature type="region of interest" description="Disordered" evidence="1">
    <location>
        <begin position="40"/>
        <end position="66"/>
    </location>
</feature>
<gene>
    <name evidence="2" type="ORF">NP596_04655</name>
</gene>
<name>A0ABT1U2T9_9GAMM</name>